<comment type="caution">
    <text evidence="1">The sequence shown here is derived from an EMBL/GenBank/DDBJ whole genome shotgun (WGS) entry which is preliminary data.</text>
</comment>
<reference evidence="1 2" key="1">
    <citation type="submission" date="2020-01" db="EMBL/GenBank/DDBJ databases">
        <title>Herbidospora sp. NEAU-GS84 nov., a novel actinomycete isolated from soil.</title>
        <authorList>
            <person name="Han L."/>
        </authorList>
    </citation>
    <scope>NUCLEOTIDE SEQUENCE [LARGE SCALE GENOMIC DNA]</scope>
    <source>
        <strain evidence="1 2">NEAU-GS84</strain>
    </source>
</reference>
<sequence length="154" mass="16909">MPLPRLAPIPTPDPMYAHLADVHPLVPRAEEPPRHPGPLTHGSLALAAELPSPAPDERRLRALAQALAEILAGRRPPQTVQTRLSAPAYASLLRAGKMIDSTRPPWVGVPRVQHPNDDTVEMCALVRCTPRSRVLAARLERRGVQWVLTEFETA</sequence>
<dbReference type="InterPro" id="IPR045596">
    <property type="entry name" value="DUF6459"/>
</dbReference>
<keyword evidence="2" id="KW-1185">Reference proteome</keyword>
<dbReference type="Proteomes" id="UP000479526">
    <property type="component" value="Unassembled WGS sequence"/>
</dbReference>
<name>A0A7C9P199_9ACTN</name>
<accession>A0A7C9P199</accession>
<protein>
    <submittedName>
        <fullName evidence="1">Uncharacterized protein</fullName>
    </submittedName>
</protein>
<gene>
    <name evidence="1" type="ORF">GT755_22350</name>
</gene>
<organism evidence="1 2">
    <name type="scientific">Herbidospora solisilvae</name>
    <dbReference type="NCBI Taxonomy" id="2696284"/>
    <lineage>
        <taxon>Bacteria</taxon>
        <taxon>Bacillati</taxon>
        <taxon>Actinomycetota</taxon>
        <taxon>Actinomycetes</taxon>
        <taxon>Streptosporangiales</taxon>
        <taxon>Streptosporangiaceae</taxon>
        <taxon>Herbidospora</taxon>
    </lineage>
</organism>
<evidence type="ECO:0000313" key="2">
    <source>
        <dbReference type="Proteomes" id="UP000479526"/>
    </source>
</evidence>
<dbReference type="AlphaFoldDB" id="A0A7C9P199"/>
<evidence type="ECO:0000313" key="1">
    <source>
        <dbReference type="EMBL" id="NAS24417.1"/>
    </source>
</evidence>
<dbReference type="EMBL" id="WXEW01000006">
    <property type="protein sequence ID" value="NAS24417.1"/>
    <property type="molecule type" value="Genomic_DNA"/>
</dbReference>
<dbReference type="RefSeq" id="WP_161481573.1">
    <property type="nucleotide sequence ID" value="NZ_WXEW01000006.1"/>
</dbReference>
<dbReference type="Pfam" id="PF20060">
    <property type="entry name" value="DUF6459"/>
    <property type="match status" value="1"/>
</dbReference>
<proteinExistence type="predicted"/>